<keyword evidence="3" id="KW-1185">Reference proteome</keyword>
<feature type="transmembrane region" description="Helical" evidence="1">
    <location>
        <begin position="35"/>
        <end position="58"/>
    </location>
</feature>
<keyword evidence="1" id="KW-0472">Membrane</keyword>
<organism evidence="2 3">
    <name type="scientific">Gulosibacter faecalis</name>
    <dbReference type="NCBI Taxonomy" id="272240"/>
    <lineage>
        <taxon>Bacteria</taxon>
        <taxon>Bacillati</taxon>
        <taxon>Actinomycetota</taxon>
        <taxon>Actinomycetes</taxon>
        <taxon>Micrococcales</taxon>
        <taxon>Microbacteriaceae</taxon>
        <taxon>Gulosibacter</taxon>
    </lineage>
</organism>
<comment type="caution">
    <text evidence="2">The sequence shown here is derived from an EMBL/GenBank/DDBJ whole genome shotgun (WGS) entry which is preliminary data.</text>
</comment>
<name>A0ABW5UYN5_9MICO</name>
<evidence type="ECO:0000256" key="1">
    <source>
        <dbReference type="SAM" id="Phobius"/>
    </source>
</evidence>
<accession>A0ABW5UYN5</accession>
<keyword evidence="1" id="KW-0812">Transmembrane</keyword>
<feature type="transmembrane region" description="Helical" evidence="1">
    <location>
        <begin position="104"/>
        <end position="120"/>
    </location>
</feature>
<protein>
    <recommendedName>
        <fullName evidence="4">Integral membrane protein</fullName>
    </recommendedName>
</protein>
<proteinExistence type="predicted"/>
<dbReference type="RefSeq" id="WP_019617708.1">
    <property type="nucleotide sequence ID" value="NZ_JBHUNE010000006.1"/>
</dbReference>
<keyword evidence="1" id="KW-1133">Transmembrane helix</keyword>
<reference evidence="3" key="1">
    <citation type="journal article" date="2019" name="Int. J. Syst. Evol. Microbiol.">
        <title>The Global Catalogue of Microorganisms (GCM) 10K type strain sequencing project: providing services to taxonomists for standard genome sequencing and annotation.</title>
        <authorList>
            <consortium name="The Broad Institute Genomics Platform"/>
            <consortium name="The Broad Institute Genome Sequencing Center for Infectious Disease"/>
            <person name="Wu L."/>
            <person name="Ma J."/>
        </authorList>
    </citation>
    <scope>NUCLEOTIDE SEQUENCE [LARGE SCALE GENOMIC DNA]</scope>
    <source>
        <strain evidence="3">TISTR 1514</strain>
    </source>
</reference>
<feature type="transmembrane region" description="Helical" evidence="1">
    <location>
        <begin position="65"/>
        <end position="84"/>
    </location>
</feature>
<dbReference type="EMBL" id="JBHUNE010000006">
    <property type="protein sequence ID" value="MFD2758550.1"/>
    <property type="molecule type" value="Genomic_DNA"/>
</dbReference>
<evidence type="ECO:0000313" key="2">
    <source>
        <dbReference type="EMBL" id="MFD2758550.1"/>
    </source>
</evidence>
<evidence type="ECO:0008006" key="4">
    <source>
        <dbReference type="Google" id="ProtNLM"/>
    </source>
</evidence>
<sequence length="137" mass="14624">MGASRFLVAIYVVLFLAATGRSTYQIISEFDAAPLAYTLSAVAAVVYLVAGVALALAHRGGVWRLIAWIALTFEFAGVIGVGVLSGLDPELFPAATVWSGFGRGYLYIPLVLPLVGFSYLETQLRQSRLRAPSEVTA</sequence>
<dbReference type="Proteomes" id="UP001597492">
    <property type="component" value="Unassembled WGS sequence"/>
</dbReference>
<evidence type="ECO:0000313" key="3">
    <source>
        <dbReference type="Proteomes" id="UP001597492"/>
    </source>
</evidence>
<gene>
    <name evidence="2" type="ORF">ACFSW7_09180</name>
</gene>